<evidence type="ECO:0000256" key="3">
    <source>
        <dbReference type="ARBA" id="ARBA00023163"/>
    </source>
</evidence>
<reference evidence="6 7" key="1">
    <citation type="submission" date="2020-02" db="EMBL/GenBank/DDBJ databases">
        <title>Whole-genome analyses of novel actinobacteria.</title>
        <authorList>
            <person name="Sahin N."/>
            <person name="Tatar D."/>
        </authorList>
    </citation>
    <scope>NUCLEOTIDE SEQUENCE [LARGE SCALE GENOMIC DNA]</scope>
    <source>
        <strain evidence="6 7">SB3404</strain>
    </source>
</reference>
<accession>A0A6G4X7J6</accession>
<dbReference type="Pfam" id="PF13377">
    <property type="entry name" value="Peripla_BP_3"/>
    <property type="match status" value="1"/>
</dbReference>
<evidence type="ECO:0000256" key="2">
    <source>
        <dbReference type="ARBA" id="ARBA00023125"/>
    </source>
</evidence>
<name>A0A6G4X7J6_9ACTN</name>
<dbReference type="RefSeq" id="WP_165303008.1">
    <property type="nucleotide sequence ID" value="NZ_JAAKZZ010000702.1"/>
</dbReference>
<evidence type="ECO:0000313" key="6">
    <source>
        <dbReference type="EMBL" id="NGO73358.1"/>
    </source>
</evidence>
<evidence type="ECO:0000313" key="7">
    <source>
        <dbReference type="Proteomes" id="UP000477722"/>
    </source>
</evidence>
<keyword evidence="1" id="KW-0805">Transcription regulation</keyword>
<keyword evidence="3" id="KW-0804">Transcription</keyword>
<keyword evidence="7" id="KW-1185">Reference proteome</keyword>
<dbReference type="AlphaFoldDB" id="A0A6G4X7J6"/>
<feature type="domain" description="Transcriptional regulator LacI/GalR-like sensor" evidence="5">
    <location>
        <begin position="5"/>
        <end position="84"/>
    </location>
</feature>
<keyword evidence="2" id="KW-0238">DNA-binding</keyword>
<organism evidence="6 7">
    <name type="scientific">Streptomyces boncukensis</name>
    <dbReference type="NCBI Taxonomy" id="2711219"/>
    <lineage>
        <taxon>Bacteria</taxon>
        <taxon>Bacillati</taxon>
        <taxon>Actinomycetota</taxon>
        <taxon>Actinomycetes</taxon>
        <taxon>Kitasatosporales</taxon>
        <taxon>Streptomycetaceae</taxon>
        <taxon>Streptomyces</taxon>
    </lineage>
</organism>
<feature type="compositionally biased region" description="Basic and acidic residues" evidence="4">
    <location>
        <begin position="79"/>
        <end position="89"/>
    </location>
</feature>
<protein>
    <submittedName>
        <fullName evidence="6">Substrate-binding domain-containing protein</fullName>
    </submittedName>
</protein>
<feature type="non-terminal residue" evidence="6">
    <location>
        <position position="1"/>
    </location>
</feature>
<evidence type="ECO:0000256" key="1">
    <source>
        <dbReference type="ARBA" id="ARBA00023015"/>
    </source>
</evidence>
<dbReference type="EMBL" id="JAAKZZ010000702">
    <property type="protein sequence ID" value="NGO73358.1"/>
    <property type="molecule type" value="Genomic_DNA"/>
</dbReference>
<evidence type="ECO:0000256" key="4">
    <source>
        <dbReference type="SAM" id="MobiDB-lite"/>
    </source>
</evidence>
<dbReference type="SUPFAM" id="SSF53822">
    <property type="entry name" value="Periplasmic binding protein-like I"/>
    <property type="match status" value="1"/>
</dbReference>
<comment type="caution">
    <text evidence="6">The sequence shown here is derived from an EMBL/GenBank/DDBJ whole genome shotgun (WGS) entry which is preliminary data.</text>
</comment>
<feature type="region of interest" description="Disordered" evidence="4">
    <location>
        <begin position="79"/>
        <end position="134"/>
    </location>
</feature>
<evidence type="ECO:0000259" key="5">
    <source>
        <dbReference type="Pfam" id="PF13377"/>
    </source>
</evidence>
<dbReference type="GO" id="GO:0000976">
    <property type="term" value="F:transcription cis-regulatory region binding"/>
    <property type="evidence" value="ECO:0007669"/>
    <property type="project" value="TreeGrafter"/>
</dbReference>
<dbReference type="PANTHER" id="PTHR30146">
    <property type="entry name" value="LACI-RELATED TRANSCRIPTIONAL REPRESSOR"/>
    <property type="match status" value="1"/>
</dbReference>
<feature type="compositionally biased region" description="Basic and acidic residues" evidence="4">
    <location>
        <begin position="100"/>
        <end position="117"/>
    </location>
</feature>
<proteinExistence type="predicted"/>
<dbReference type="Gene3D" id="3.40.50.2300">
    <property type="match status" value="2"/>
</dbReference>
<dbReference type="GO" id="GO:0003700">
    <property type="term" value="F:DNA-binding transcription factor activity"/>
    <property type="evidence" value="ECO:0007669"/>
    <property type="project" value="TreeGrafter"/>
</dbReference>
<dbReference type="InterPro" id="IPR046335">
    <property type="entry name" value="LacI/GalR-like_sensor"/>
</dbReference>
<gene>
    <name evidence="6" type="ORF">G5C65_34515</name>
</gene>
<dbReference type="Proteomes" id="UP000477722">
    <property type="component" value="Unassembled WGS sequence"/>
</dbReference>
<sequence>PGPSAPTALVCDGDLLAAGALKAARRLGLRVPEELSVTGFDDLALARIVEPELTTLHLPAAEMGAAGMRALLAVLDAGRTDPGHADARRTGARRAGPGRGRRDGRGDQTQNEGDRETVLPVTLVPRDSSGPAPE</sequence>
<dbReference type="InterPro" id="IPR028082">
    <property type="entry name" value="Peripla_BP_I"/>
</dbReference>
<dbReference type="PANTHER" id="PTHR30146:SF138">
    <property type="entry name" value="TRANSCRIPTIONAL REGULATORY PROTEIN"/>
    <property type="match status" value="1"/>
</dbReference>